<keyword evidence="6 7" id="KW-0862">Zinc</keyword>
<name>E3BLR9_9VIBR</name>
<dbReference type="Proteomes" id="UP000002943">
    <property type="component" value="Unassembled WGS sequence"/>
</dbReference>
<dbReference type="GO" id="GO:0006950">
    <property type="term" value="P:response to stress"/>
    <property type="evidence" value="ECO:0007669"/>
    <property type="project" value="UniProtKB-ARBA"/>
</dbReference>
<evidence type="ECO:0000313" key="9">
    <source>
        <dbReference type="EMBL" id="EFP95847.1"/>
    </source>
</evidence>
<dbReference type="PANTHER" id="PTHR38773">
    <property type="entry name" value="PROTEIN SPRT"/>
    <property type="match status" value="1"/>
</dbReference>
<evidence type="ECO:0000256" key="6">
    <source>
        <dbReference type="ARBA" id="ARBA00022833"/>
    </source>
</evidence>
<feature type="active site" evidence="7">
    <location>
        <position position="77"/>
    </location>
</feature>
<proteinExistence type="inferred from homology"/>
<dbReference type="Pfam" id="PF10263">
    <property type="entry name" value="SprT-like"/>
    <property type="match status" value="1"/>
</dbReference>
<keyword evidence="4 7" id="KW-0963">Cytoplasm</keyword>
<feature type="binding site" evidence="7">
    <location>
        <position position="76"/>
    </location>
    <ligand>
        <name>Zn(2+)</name>
        <dbReference type="ChEBI" id="CHEBI:29105"/>
    </ligand>
</feature>
<evidence type="ECO:0000259" key="8">
    <source>
        <dbReference type="SMART" id="SM00731"/>
    </source>
</evidence>
<dbReference type="PANTHER" id="PTHR38773:SF1">
    <property type="entry name" value="PROTEIN SPRT"/>
    <property type="match status" value="1"/>
</dbReference>
<evidence type="ECO:0000313" key="10">
    <source>
        <dbReference type="Proteomes" id="UP000002943"/>
    </source>
</evidence>
<accession>E3BLR9</accession>
<dbReference type="NCBIfam" id="NF003421">
    <property type="entry name" value="PRK04860.1"/>
    <property type="match status" value="1"/>
</dbReference>
<dbReference type="EMBL" id="AEIU01000083">
    <property type="protein sequence ID" value="EFP95847.1"/>
    <property type="molecule type" value="Genomic_DNA"/>
</dbReference>
<evidence type="ECO:0000256" key="3">
    <source>
        <dbReference type="ARBA" id="ARBA00020082"/>
    </source>
</evidence>
<organism evidence="9 10">
    <name type="scientific">Vibrio caribbeanicus ATCC BAA-2122</name>
    <dbReference type="NCBI Taxonomy" id="796620"/>
    <lineage>
        <taxon>Bacteria</taxon>
        <taxon>Pseudomonadati</taxon>
        <taxon>Pseudomonadota</taxon>
        <taxon>Gammaproteobacteria</taxon>
        <taxon>Vibrionales</taxon>
        <taxon>Vibrionaceae</taxon>
        <taxon>Vibrio</taxon>
    </lineage>
</organism>
<evidence type="ECO:0000256" key="7">
    <source>
        <dbReference type="HAMAP-Rule" id="MF_00746"/>
    </source>
</evidence>
<evidence type="ECO:0000256" key="5">
    <source>
        <dbReference type="ARBA" id="ARBA00022723"/>
    </source>
</evidence>
<dbReference type="eggNOG" id="COG3091">
    <property type="taxonomic scope" value="Bacteria"/>
</dbReference>
<sequence length="167" mass="19568">MNQIDTQLKYEAIKTMSHCIEQARCFFNRSFPHPTLSFKLRGRAAGKAYLHLNEVRLNPVLFSENQHEFVTQVIPHEVAHIIVHQLYGKVKPHGKEWQAVMNRVFELPAQTTHNFQISSVEGKTFEYHCGCTKHLISLRRHNKVIRGQAQYRCKKCQSELKQHQSEF</sequence>
<dbReference type="HAMAP" id="MF_00746">
    <property type="entry name" value="SprT"/>
    <property type="match status" value="1"/>
</dbReference>
<reference evidence="9 10" key="1">
    <citation type="journal article" date="2012" name="Int. J. Syst. Evol. Microbiol.">
        <title>Vibrio caribbeanicus sp. nov., isolated from the marine sponge Scleritoderma cyanea.</title>
        <authorList>
            <person name="Hoffmann M."/>
            <person name="Monday S.R."/>
            <person name="Allard M.W."/>
            <person name="Strain E.A."/>
            <person name="Whittaker P."/>
            <person name="Naum M."/>
            <person name="McCarthy P.J."/>
            <person name="Lopez J.V."/>
            <person name="Fischer M."/>
            <person name="Brown E.W."/>
        </authorList>
    </citation>
    <scope>NUCLEOTIDE SEQUENCE [LARGE SCALE GENOMIC DNA]</scope>
    <source>
        <strain evidence="9 10">ATCC BAA-2122</strain>
    </source>
</reference>
<evidence type="ECO:0000256" key="2">
    <source>
        <dbReference type="ARBA" id="ARBA00006591"/>
    </source>
</evidence>
<comment type="subcellular location">
    <subcellularLocation>
        <location evidence="1 7">Cytoplasm</location>
    </subcellularLocation>
</comment>
<dbReference type="AlphaFoldDB" id="E3BLR9"/>
<comment type="caution">
    <text evidence="9">The sequence shown here is derived from an EMBL/GenBank/DDBJ whole genome shotgun (WGS) entry which is preliminary data.</text>
</comment>
<dbReference type="InterPro" id="IPR023483">
    <property type="entry name" value="Uncharacterised_SprT"/>
</dbReference>
<protein>
    <recommendedName>
        <fullName evidence="3 7">Protein SprT</fullName>
    </recommendedName>
</protein>
<comment type="similarity">
    <text evidence="2 7">Belongs to the SprT family.</text>
</comment>
<dbReference type="GO" id="GO:0005737">
    <property type="term" value="C:cytoplasm"/>
    <property type="evidence" value="ECO:0007669"/>
    <property type="project" value="UniProtKB-SubCell"/>
</dbReference>
<keyword evidence="10" id="KW-1185">Reference proteome</keyword>
<comment type="cofactor">
    <cofactor evidence="7">
        <name>Zn(2+)</name>
        <dbReference type="ChEBI" id="CHEBI:29105"/>
    </cofactor>
    <text evidence="7">Binds 1 zinc ion.</text>
</comment>
<evidence type="ECO:0000256" key="1">
    <source>
        <dbReference type="ARBA" id="ARBA00004496"/>
    </source>
</evidence>
<dbReference type="SMART" id="SM00731">
    <property type="entry name" value="SprT"/>
    <property type="match status" value="1"/>
</dbReference>
<feature type="binding site" evidence="7">
    <location>
        <position position="80"/>
    </location>
    <ligand>
        <name>Zn(2+)</name>
        <dbReference type="ChEBI" id="CHEBI:29105"/>
    </ligand>
</feature>
<dbReference type="GO" id="GO:0008270">
    <property type="term" value="F:zinc ion binding"/>
    <property type="evidence" value="ECO:0007669"/>
    <property type="project" value="UniProtKB-UniRule"/>
</dbReference>
<dbReference type="InterPro" id="IPR006640">
    <property type="entry name" value="SprT-like_domain"/>
</dbReference>
<keyword evidence="5 7" id="KW-0479">Metal-binding</keyword>
<gene>
    <name evidence="7" type="primary">sprT</name>
    <name evidence="9" type="ORF">VIBC2010_01188</name>
</gene>
<evidence type="ECO:0000256" key="4">
    <source>
        <dbReference type="ARBA" id="ARBA00022490"/>
    </source>
</evidence>
<dbReference type="STRING" id="796620.VIBC2010_01188"/>
<feature type="domain" description="SprT-like" evidence="8">
    <location>
        <begin position="14"/>
        <end position="163"/>
    </location>
</feature>